<accession>A0ABP8WXY1</accession>
<organism evidence="2 3">
    <name type="scientific">Promicromonospora umidemergens</name>
    <dbReference type="NCBI Taxonomy" id="629679"/>
    <lineage>
        <taxon>Bacteria</taxon>
        <taxon>Bacillati</taxon>
        <taxon>Actinomycetota</taxon>
        <taxon>Actinomycetes</taxon>
        <taxon>Micrococcales</taxon>
        <taxon>Promicromonosporaceae</taxon>
        <taxon>Promicromonospora</taxon>
    </lineage>
</organism>
<comment type="caution">
    <text evidence="2">The sequence shown here is derived from an EMBL/GenBank/DDBJ whole genome shotgun (WGS) entry which is preliminary data.</text>
</comment>
<dbReference type="Pfam" id="PF19730">
    <property type="entry name" value="DUF6221"/>
    <property type="match status" value="1"/>
</dbReference>
<dbReference type="EMBL" id="BAABHM010000007">
    <property type="protein sequence ID" value="GAA4695399.1"/>
    <property type="molecule type" value="Genomic_DNA"/>
</dbReference>
<protein>
    <submittedName>
        <fullName evidence="2">Uncharacterized protein</fullName>
    </submittedName>
</protein>
<evidence type="ECO:0000313" key="3">
    <source>
        <dbReference type="Proteomes" id="UP001500843"/>
    </source>
</evidence>
<keyword evidence="3" id="KW-1185">Reference proteome</keyword>
<name>A0ABP8WXY1_9MICO</name>
<sequence>MTITEFLTARLDEDESTARMADSASSRPGEVDGEPSAAAPFLPQQQRHIDRWSPARALVDIAAKRTIVETYEELGRVLTKASDSGHEDEAIVTRNLFAGLQVAVLAHAMTFADHPDYRAEWQS</sequence>
<reference evidence="3" key="1">
    <citation type="journal article" date="2019" name="Int. J. Syst. Evol. Microbiol.">
        <title>The Global Catalogue of Microorganisms (GCM) 10K type strain sequencing project: providing services to taxonomists for standard genome sequencing and annotation.</title>
        <authorList>
            <consortium name="The Broad Institute Genomics Platform"/>
            <consortium name="The Broad Institute Genome Sequencing Center for Infectious Disease"/>
            <person name="Wu L."/>
            <person name="Ma J."/>
        </authorList>
    </citation>
    <scope>NUCLEOTIDE SEQUENCE [LARGE SCALE GENOMIC DNA]</scope>
    <source>
        <strain evidence="3">JCM 17975</strain>
    </source>
</reference>
<evidence type="ECO:0000256" key="1">
    <source>
        <dbReference type="SAM" id="MobiDB-lite"/>
    </source>
</evidence>
<evidence type="ECO:0000313" key="2">
    <source>
        <dbReference type="EMBL" id="GAA4695399.1"/>
    </source>
</evidence>
<feature type="region of interest" description="Disordered" evidence="1">
    <location>
        <begin position="14"/>
        <end position="41"/>
    </location>
</feature>
<proteinExistence type="predicted"/>
<gene>
    <name evidence="2" type="ORF">GCM10023198_14110</name>
</gene>
<dbReference type="RefSeq" id="WP_253870800.1">
    <property type="nucleotide sequence ID" value="NZ_BAABHM010000007.1"/>
</dbReference>
<dbReference type="InterPro" id="IPR046193">
    <property type="entry name" value="DUF6221"/>
</dbReference>
<dbReference type="Proteomes" id="UP001500843">
    <property type="component" value="Unassembled WGS sequence"/>
</dbReference>